<proteinExistence type="predicted"/>
<comment type="caution">
    <text evidence="1">The sequence shown here is derived from an EMBL/GenBank/DDBJ whole genome shotgun (WGS) entry which is preliminary data.</text>
</comment>
<keyword evidence="2" id="KW-1185">Reference proteome</keyword>
<protein>
    <recommendedName>
        <fullName evidence="3">Alpha/beta hydrolase</fullName>
    </recommendedName>
</protein>
<evidence type="ECO:0000313" key="2">
    <source>
        <dbReference type="Proteomes" id="UP001596514"/>
    </source>
</evidence>
<dbReference type="EMBL" id="JBHTEE010000001">
    <property type="protein sequence ID" value="MFC7604912.1"/>
    <property type="molecule type" value="Genomic_DNA"/>
</dbReference>
<gene>
    <name evidence="1" type="ORF">ACFQVD_32885</name>
</gene>
<sequence length="77" mass="8033">MTAVERPTTVAGLDAGAVEYRLERRGEAVVVVAHGGHMRAGLAHGEEVFAECGYSVLVPSRPGYSRTPLSAGPPSPM</sequence>
<dbReference type="Proteomes" id="UP001596514">
    <property type="component" value="Unassembled WGS sequence"/>
</dbReference>
<evidence type="ECO:0000313" key="1">
    <source>
        <dbReference type="EMBL" id="MFC7604912.1"/>
    </source>
</evidence>
<evidence type="ECO:0008006" key="3">
    <source>
        <dbReference type="Google" id="ProtNLM"/>
    </source>
</evidence>
<dbReference type="RefSeq" id="WP_343966762.1">
    <property type="nucleotide sequence ID" value="NZ_BAAAGK010000044.1"/>
</dbReference>
<organism evidence="1 2">
    <name type="scientific">Streptosporangium amethystogenes subsp. fukuiense</name>
    <dbReference type="NCBI Taxonomy" id="698418"/>
    <lineage>
        <taxon>Bacteria</taxon>
        <taxon>Bacillati</taxon>
        <taxon>Actinomycetota</taxon>
        <taxon>Actinomycetes</taxon>
        <taxon>Streptosporangiales</taxon>
        <taxon>Streptosporangiaceae</taxon>
        <taxon>Streptosporangium</taxon>
    </lineage>
</organism>
<name>A0ABW2T9F8_9ACTN</name>
<reference evidence="2" key="1">
    <citation type="journal article" date="2019" name="Int. J. Syst. Evol. Microbiol.">
        <title>The Global Catalogue of Microorganisms (GCM) 10K type strain sequencing project: providing services to taxonomists for standard genome sequencing and annotation.</title>
        <authorList>
            <consortium name="The Broad Institute Genomics Platform"/>
            <consortium name="The Broad Institute Genome Sequencing Center for Infectious Disease"/>
            <person name="Wu L."/>
            <person name="Ma J."/>
        </authorList>
    </citation>
    <scope>NUCLEOTIDE SEQUENCE [LARGE SCALE GENOMIC DNA]</scope>
    <source>
        <strain evidence="2">JCM 10083</strain>
    </source>
</reference>
<accession>A0ABW2T9F8</accession>